<protein>
    <submittedName>
        <fullName evidence="1">Uncharacterized protein</fullName>
    </submittedName>
</protein>
<reference evidence="1" key="1">
    <citation type="submission" date="2023-11" db="EMBL/GenBank/DDBJ databases">
        <authorList>
            <person name="Poullet M."/>
        </authorList>
    </citation>
    <scope>NUCLEOTIDE SEQUENCE</scope>
    <source>
        <strain evidence="1">E1834</strain>
    </source>
</reference>
<name>A0ACB0ZUA9_MELEN</name>
<sequence>MPNFFLVLVPANLLVHTSLHRYDYKFWYELPSTGHILHSYKNIFQENNIFLKHTPLPQSNFLFILLQNNFFLSKNEFFPHSQLVQFLLFFFNFFQNCFSSPSTSFEFLPTTQQNKQKTALNHPSIFLIHFPCRYIF</sequence>
<organism evidence="1 2">
    <name type="scientific">Meloidogyne enterolobii</name>
    <name type="common">Root-knot nematode worm</name>
    <name type="synonym">Meloidogyne mayaguensis</name>
    <dbReference type="NCBI Taxonomy" id="390850"/>
    <lineage>
        <taxon>Eukaryota</taxon>
        <taxon>Metazoa</taxon>
        <taxon>Ecdysozoa</taxon>
        <taxon>Nematoda</taxon>
        <taxon>Chromadorea</taxon>
        <taxon>Rhabditida</taxon>
        <taxon>Tylenchina</taxon>
        <taxon>Tylenchomorpha</taxon>
        <taxon>Tylenchoidea</taxon>
        <taxon>Meloidogynidae</taxon>
        <taxon>Meloidogyninae</taxon>
        <taxon>Meloidogyne</taxon>
    </lineage>
</organism>
<accession>A0ACB0ZUA9</accession>
<dbReference type="EMBL" id="CAVMJV010000047">
    <property type="protein sequence ID" value="CAK5082550.1"/>
    <property type="molecule type" value="Genomic_DNA"/>
</dbReference>
<dbReference type="Proteomes" id="UP001497535">
    <property type="component" value="Unassembled WGS sequence"/>
</dbReference>
<gene>
    <name evidence="1" type="ORF">MENTE1834_LOCUS29841</name>
</gene>
<evidence type="ECO:0000313" key="2">
    <source>
        <dbReference type="Proteomes" id="UP001497535"/>
    </source>
</evidence>
<proteinExistence type="predicted"/>
<comment type="caution">
    <text evidence="1">The sequence shown here is derived from an EMBL/GenBank/DDBJ whole genome shotgun (WGS) entry which is preliminary data.</text>
</comment>
<keyword evidence="2" id="KW-1185">Reference proteome</keyword>
<evidence type="ECO:0000313" key="1">
    <source>
        <dbReference type="EMBL" id="CAK5082550.1"/>
    </source>
</evidence>